<evidence type="ECO:0000259" key="2">
    <source>
        <dbReference type="Pfam" id="PF08327"/>
    </source>
</evidence>
<feature type="domain" description="Activator of Hsp90 ATPase homologue 1/2-like C-terminal" evidence="2">
    <location>
        <begin position="13"/>
        <end position="135"/>
    </location>
</feature>
<protein>
    <submittedName>
        <fullName evidence="3">SRPBCC domain-containing protein</fullName>
    </submittedName>
</protein>
<name>A0ABW5LF80_9FLAO</name>
<evidence type="ECO:0000256" key="1">
    <source>
        <dbReference type="ARBA" id="ARBA00006817"/>
    </source>
</evidence>
<accession>A0ABW5LF80</accession>
<gene>
    <name evidence="3" type="ORF">ACFSR1_06965</name>
</gene>
<dbReference type="InterPro" id="IPR013538">
    <property type="entry name" value="ASHA1/2-like_C"/>
</dbReference>
<evidence type="ECO:0000313" key="3">
    <source>
        <dbReference type="EMBL" id="MFD2562408.1"/>
    </source>
</evidence>
<reference evidence="4" key="1">
    <citation type="journal article" date="2019" name="Int. J. Syst. Evol. Microbiol.">
        <title>The Global Catalogue of Microorganisms (GCM) 10K type strain sequencing project: providing services to taxonomists for standard genome sequencing and annotation.</title>
        <authorList>
            <consortium name="The Broad Institute Genomics Platform"/>
            <consortium name="The Broad Institute Genome Sequencing Center for Infectious Disease"/>
            <person name="Wu L."/>
            <person name="Ma J."/>
        </authorList>
    </citation>
    <scope>NUCLEOTIDE SEQUENCE [LARGE SCALE GENOMIC DNA]</scope>
    <source>
        <strain evidence="4">KCTC 52274</strain>
    </source>
</reference>
<dbReference type="CDD" id="cd07814">
    <property type="entry name" value="SRPBCC_CalC_Aha1-like"/>
    <property type="match status" value="1"/>
</dbReference>
<comment type="similarity">
    <text evidence="1">Belongs to the AHA1 family.</text>
</comment>
<dbReference type="Proteomes" id="UP001597319">
    <property type="component" value="Unassembled WGS sequence"/>
</dbReference>
<dbReference type="SUPFAM" id="SSF55961">
    <property type="entry name" value="Bet v1-like"/>
    <property type="match status" value="1"/>
</dbReference>
<dbReference type="Gene3D" id="3.30.530.20">
    <property type="match status" value="1"/>
</dbReference>
<dbReference type="Pfam" id="PF08327">
    <property type="entry name" value="AHSA1"/>
    <property type="match status" value="1"/>
</dbReference>
<organism evidence="3 4">
    <name type="scientific">Aquimarina rubra</name>
    <dbReference type="NCBI Taxonomy" id="1920033"/>
    <lineage>
        <taxon>Bacteria</taxon>
        <taxon>Pseudomonadati</taxon>
        <taxon>Bacteroidota</taxon>
        <taxon>Flavobacteriia</taxon>
        <taxon>Flavobacteriales</taxon>
        <taxon>Flavobacteriaceae</taxon>
        <taxon>Aquimarina</taxon>
    </lineage>
</organism>
<comment type="caution">
    <text evidence="3">The sequence shown here is derived from an EMBL/GenBank/DDBJ whole genome shotgun (WGS) entry which is preliminary data.</text>
</comment>
<keyword evidence="4" id="KW-1185">Reference proteome</keyword>
<dbReference type="RefSeq" id="WP_378290974.1">
    <property type="nucleotide sequence ID" value="NZ_JBHULE010000008.1"/>
</dbReference>
<sequence length="142" mass="16239">MKDSIIKEQIFKHSIDKIWNAISRQEEISSWFIPADFKAEVGYKYTFNSPDEENCSQITGTIKQAHPYTLEYTWIVANTDVETTVTWKLEKVEEGTKLYLEHSGIANYPGETAVTMFNSFHGGWDNCIHELSGYLKQAVHAG</sequence>
<proteinExistence type="inferred from homology"/>
<evidence type="ECO:0000313" key="4">
    <source>
        <dbReference type="Proteomes" id="UP001597319"/>
    </source>
</evidence>
<dbReference type="InterPro" id="IPR023393">
    <property type="entry name" value="START-like_dom_sf"/>
</dbReference>
<dbReference type="EMBL" id="JBHULE010000008">
    <property type="protein sequence ID" value="MFD2562408.1"/>
    <property type="molecule type" value="Genomic_DNA"/>
</dbReference>